<name>A0A2U3EPJ3_PURLI</name>
<accession>A0A2U3EPJ3</accession>
<keyword evidence="8" id="KW-1185">Reference proteome</keyword>
<keyword evidence="3" id="KW-0687">Ribonucleoprotein</keyword>
<reference evidence="6" key="1">
    <citation type="submission" date="2015-05" db="EMBL/GenBank/DDBJ databases">
        <authorList>
            <person name="Wang D.B."/>
            <person name="Wang M."/>
        </authorList>
    </citation>
    <scope>NUCLEOTIDE SEQUENCE</scope>
    <source>
        <strain evidence="6">36-1</strain>
    </source>
</reference>
<evidence type="ECO:0000256" key="4">
    <source>
        <dbReference type="SAM" id="MobiDB-lite"/>
    </source>
</evidence>
<evidence type="ECO:0008006" key="9">
    <source>
        <dbReference type="Google" id="ProtNLM"/>
    </source>
</evidence>
<feature type="region of interest" description="Disordered" evidence="4">
    <location>
        <begin position="101"/>
        <end position="137"/>
    </location>
</feature>
<dbReference type="Proteomes" id="UP000245956">
    <property type="component" value="Unassembled WGS sequence"/>
</dbReference>
<evidence type="ECO:0000313" key="5">
    <source>
        <dbReference type="EMBL" id="KAK4093240.1"/>
    </source>
</evidence>
<proteinExistence type="inferred from homology"/>
<protein>
    <recommendedName>
        <fullName evidence="9">Ribosomal protein L33</fullName>
    </recommendedName>
</protein>
<gene>
    <name evidence="6" type="ORF">PCL_03622</name>
    <name evidence="5" type="ORF">Purlil1_2397</name>
</gene>
<comment type="caution">
    <text evidence="6">The sequence shown here is derived from an EMBL/GenBank/DDBJ whole genome shotgun (WGS) entry which is preliminary data.</text>
</comment>
<dbReference type="Gene3D" id="2.20.28.120">
    <property type="entry name" value="Ribosomal protein L33"/>
    <property type="match status" value="1"/>
</dbReference>
<evidence type="ECO:0000256" key="1">
    <source>
        <dbReference type="ARBA" id="ARBA00007596"/>
    </source>
</evidence>
<dbReference type="PANTHER" id="PTHR47037:SF1">
    <property type="entry name" value="LARGE RIBOSOMAL SUBUNIT PROTEIN BL33M"/>
    <property type="match status" value="1"/>
</dbReference>
<dbReference type="InterPro" id="IPR038584">
    <property type="entry name" value="Ribosomal_bL33_sf"/>
</dbReference>
<evidence type="ECO:0000313" key="8">
    <source>
        <dbReference type="Proteomes" id="UP001287286"/>
    </source>
</evidence>
<reference evidence="5" key="3">
    <citation type="submission" date="2023-11" db="EMBL/GenBank/DDBJ databases">
        <authorList>
            <person name="Beijen E."/>
            <person name="Ohm R.A."/>
        </authorList>
    </citation>
    <scope>NUCLEOTIDE SEQUENCE</scope>
    <source>
        <strain evidence="5">CBS 150709</strain>
    </source>
</reference>
<dbReference type="InterPro" id="IPR052008">
    <property type="entry name" value="Mitoribosomal_protein_bL33"/>
</dbReference>
<evidence type="ECO:0000313" key="7">
    <source>
        <dbReference type="Proteomes" id="UP000245956"/>
    </source>
</evidence>
<dbReference type="GO" id="GO:0005840">
    <property type="term" value="C:ribosome"/>
    <property type="evidence" value="ECO:0007669"/>
    <property type="project" value="UniProtKB-KW"/>
</dbReference>
<dbReference type="AlphaFoldDB" id="A0A2U3EPJ3"/>
<dbReference type="PANTHER" id="PTHR47037">
    <property type="entry name" value="39S RIBOSOMAL PROTEIN L33, MITOCHONDRIAL"/>
    <property type="match status" value="1"/>
</dbReference>
<evidence type="ECO:0000256" key="3">
    <source>
        <dbReference type="ARBA" id="ARBA00023274"/>
    </source>
</evidence>
<organism evidence="6 7">
    <name type="scientific">Purpureocillium lilacinum</name>
    <name type="common">Paecilomyces lilacinus</name>
    <dbReference type="NCBI Taxonomy" id="33203"/>
    <lineage>
        <taxon>Eukaryota</taxon>
        <taxon>Fungi</taxon>
        <taxon>Dikarya</taxon>
        <taxon>Ascomycota</taxon>
        <taxon>Pezizomycotina</taxon>
        <taxon>Sordariomycetes</taxon>
        <taxon>Hypocreomycetidae</taxon>
        <taxon>Hypocreales</taxon>
        <taxon>Ophiocordycipitaceae</taxon>
        <taxon>Purpureocillium</taxon>
    </lineage>
</organism>
<dbReference type="EMBL" id="LCWV01000001">
    <property type="protein sequence ID" value="PWI76428.1"/>
    <property type="molecule type" value="Genomic_DNA"/>
</dbReference>
<dbReference type="GO" id="GO:0005739">
    <property type="term" value="C:mitochondrion"/>
    <property type="evidence" value="ECO:0007669"/>
    <property type="project" value="TreeGrafter"/>
</dbReference>
<reference evidence="5 8" key="4">
    <citation type="journal article" date="2024" name="Microbiol. Resour. Announc.">
        <title>Genome annotations for the ascomycete fungi Trichoderma harzianum, Trichoderma aggressivum, and Purpureocillium lilacinum.</title>
        <authorList>
            <person name="Beijen E.P.W."/>
            <person name="Ohm R.A."/>
        </authorList>
    </citation>
    <scope>NUCLEOTIDE SEQUENCE [LARGE SCALE GENOMIC DNA]</scope>
    <source>
        <strain evidence="5 8">CBS 150709</strain>
    </source>
</reference>
<keyword evidence="2" id="KW-0689">Ribosomal protein</keyword>
<evidence type="ECO:0000256" key="2">
    <source>
        <dbReference type="ARBA" id="ARBA00022980"/>
    </source>
</evidence>
<dbReference type="Proteomes" id="UP001287286">
    <property type="component" value="Unassembled WGS sequence"/>
</dbReference>
<dbReference type="EMBL" id="JAWRVI010000006">
    <property type="protein sequence ID" value="KAK4093240.1"/>
    <property type="molecule type" value="Genomic_DNA"/>
</dbReference>
<sequence length="266" mass="30137">MRSKLFSHLDRSALFPPAWWPAAWSSSQTSLRQRQNVPTMRAVSSRTNEPVAGCAVTTPRKSNPLAIPRTLIARARLTKSAGTLQCDLVMPHCRPSLTWNRLTGNRPVKPQRPVSPLSAPRRHPCRFPPPVPTSAAGATFPRRARRVPSVPEILPKRRRIDDIKLPPDPTTARKAPDCSHGQESTRLTQWICTAKARLINVRLISMAMTGFFYTFKRPRTSPMMGMLKYDPIGMSEPRQKAPWQQLTFFNAVRKKVLFLETKKRSK</sequence>
<reference evidence="6 7" key="2">
    <citation type="journal article" date="2016" name="Front. Microbiol.">
        <title>Genome and transcriptome sequences reveal the specific parasitism of the nematophagous Purpureocillium lilacinum 36-1.</title>
        <authorList>
            <person name="Xie J."/>
            <person name="Li S."/>
            <person name="Mo C."/>
            <person name="Xiao X."/>
            <person name="Peng D."/>
            <person name="Wang G."/>
            <person name="Xiao Y."/>
        </authorList>
    </citation>
    <scope>NUCLEOTIDE SEQUENCE [LARGE SCALE GENOMIC DNA]</scope>
    <source>
        <strain evidence="6 7">36-1</strain>
    </source>
</reference>
<evidence type="ECO:0000313" key="6">
    <source>
        <dbReference type="EMBL" id="PWI76428.1"/>
    </source>
</evidence>
<comment type="similarity">
    <text evidence="1">Belongs to the bacterial ribosomal protein bL33 family.</text>
</comment>
<dbReference type="GO" id="GO:1990904">
    <property type="term" value="C:ribonucleoprotein complex"/>
    <property type="evidence" value="ECO:0007669"/>
    <property type="project" value="UniProtKB-KW"/>
</dbReference>